<dbReference type="EMBL" id="JAAATY010000073">
    <property type="protein sequence ID" value="NRN71456.1"/>
    <property type="molecule type" value="Genomic_DNA"/>
</dbReference>
<dbReference type="NCBIfam" id="TIGR01443">
    <property type="entry name" value="intein_Cterm"/>
    <property type="match status" value="1"/>
</dbReference>
<dbReference type="Proteomes" id="UP000763557">
    <property type="component" value="Unassembled WGS sequence"/>
</dbReference>
<dbReference type="PROSITE" id="PS50818">
    <property type="entry name" value="INTEIN_C_TER"/>
    <property type="match status" value="1"/>
</dbReference>
<comment type="caution">
    <text evidence="2">The sequence shown here is derived from an EMBL/GenBank/DDBJ whole genome shotgun (WGS) entry which is preliminary data.</text>
</comment>
<evidence type="ECO:0000313" key="2">
    <source>
        <dbReference type="EMBL" id="NRN71456.1"/>
    </source>
</evidence>
<proteinExistence type="predicted"/>
<accession>A0ABX2FJ49</accession>
<sequence length="203" mass="22115">MVVTWVHSDEPARTELTIDTDGTAGSATAMLEATDWHPIWVADLNAWVPIANIKTGNSLRTPAGDLVEVTAVRQFTGEGKVYDLTVDEIHSYHVYTASTPVLVHNCNDLVGDDAQFREAHVLEEHVNPTDNELAGLARSQGQPKSKFVDLQTAQQVVDYAVANNRGKVDRWLARGTNGPNGLELTGRFEPTTRLASAPSRTAI</sequence>
<evidence type="ECO:0000313" key="3">
    <source>
        <dbReference type="Proteomes" id="UP000763557"/>
    </source>
</evidence>
<protein>
    <recommendedName>
        <fullName evidence="1">Bacterial CdiA-CT RNAse A domain-containing protein</fullName>
    </recommendedName>
</protein>
<name>A0ABX2FJ49_9PSEU</name>
<feature type="domain" description="Bacterial CdiA-CT RNAse A" evidence="1">
    <location>
        <begin position="119"/>
        <end position="189"/>
    </location>
</feature>
<keyword evidence="3" id="KW-1185">Reference proteome</keyword>
<dbReference type="InterPro" id="IPR041436">
    <property type="entry name" value="RNAse_A_bac"/>
</dbReference>
<organism evidence="2 3">
    <name type="scientific">Kibdelosporangium persicum</name>
    <dbReference type="NCBI Taxonomy" id="2698649"/>
    <lineage>
        <taxon>Bacteria</taxon>
        <taxon>Bacillati</taxon>
        <taxon>Actinomycetota</taxon>
        <taxon>Actinomycetes</taxon>
        <taxon>Pseudonocardiales</taxon>
        <taxon>Pseudonocardiaceae</taxon>
        <taxon>Kibdelosporangium</taxon>
    </lineage>
</organism>
<dbReference type="Pfam" id="PF07591">
    <property type="entry name" value="PT-HINT"/>
    <property type="match status" value="1"/>
</dbReference>
<reference evidence="2 3" key="1">
    <citation type="submission" date="2020-01" db="EMBL/GenBank/DDBJ databases">
        <title>Kibdelosporangium persica a novel Actinomycetes from a hot desert in Iran.</title>
        <authorList>
            <person name="Safaei N."/>
            <person name="Zaburannyi N."/>
            <person name="Mueller R."/>
            <person name="Wink J."/>
        </authorList>
    </citation>
    <scope>NUCLEOTIDE SEQUENCE [LARGE SCALE GENOMIC DNA]</scope>
    <source>
        <strain evidence="2 3">4NS15</strain>
    </source>
</reference>
<dbReference type="InterPro" id="IPR036844">
    <property type="entry name" value="Hint_dom_sf"/>
</dbReference>
<dbReference type="CDD" id="cd00081">
    <property type="entry name" value="Hint"/>
    <property type="match status" value="1"/>
</dbReference>
<dbReference type="SUPFAM" id="SSF51294">
    <property type="entry name" value="Hedgehog/intein (Hint) domain"/>
    <property type="match status" value="1"/>
</dbReference>
<dbReference type="Gene3D" id="2.170.16.10">
    <property type="entry name" value="Hedgehog/Intein (Hint) domain"/>
    <property type="match status" value="1"/>
</dbReference>
<dbReference type="Pfam" id="PF18431">
    <property type="entry name" value="RNAse_A_bac"/>
    <property type="match status" value="1"/>
</dbReference>
<gene>
    <name evidence="2" type="ORF">GC106_87360</name>
</gene>
<dbReference type="InterPro" id="IPR030934">
    <property type="entry name" value="Intein_C"/>
</dbReference>
<evidence type="ECO:0000259" key="1">
    <source>
        <dbReference type="Pfam" id="PF18431"/>
    </source>
</evidence>